<dbReference type="PRINTS" id="PR00452">
    <property type="entry name" value="SH3DOMAIN"/>
</dbReference>
<evidence type="ECO:0000259" key="5">
    <source>
        <dbReference type="PROSITE" id="PS50002"/>
    </source>
</evidence>
<name>A0A1V9X0V6_9ACAR</name>
<dbReference type="InterPro" id="IPR051184">
    <property type="entry name" value="Tyrosine-phos_adapter"/>
</dbReference>
<dbReference type="AlphaFoldDB" id="A0A1V9X0V6"/>
<dbReference type="EMBL" id="MNPL01030447">
    <property type="protein sequence ID" value="OQR66962.1"/>
    <property type="molecule type" value="Genomic_DNA"/>
</dbReference>
<sequence>MWWFSEAKGDVQWWLDQTTPPDHQKRKSASKVRRREKAASSPSLGVGQRGFLRERTSPTNAIFSREIASTRSSNTKVHRKDKNCKVAEKSPIPPKHSNGLEGHAPSLGVWDSEGDDHEHVCPDPLFFAIARFTFCATQDDELSLQEGQLIAVLETSPDGWWLGKEGDKAKCRAPIREGWFPASYVHAIREEPIAQASQQTNLPGDSQVPVALVAPYMSLVGPLEPTGTSTDIQQLPTVDRLNMNFYRNLASDRPYDPVANSSWPRAGLRMNSLVAKLEPVIETVVARFAFQARGAEELSFGKGERLDILERPEDDPDWLLAANCLGQKGLVPINHLRDIDASAGSTDLQLLGRRTSATGGDGWADVAAEYEHQPWFFGAVSRAYADVSQRRRR</sequence>
<dbReference type="InterPro" id="IPR036028">
    <property type="entry name" value="SH3-like_dom_sf"/>
</dbReference>
<feature type="compositionally biased region" description="Basic residues" evidence="4">
    <location>
        <begin position="24"/>
        <end position="36"/>
    </location>
</feature>
<dbReference type="GO" id="GO:0007167">
    <property type="term" value="P:enzyme-linked receptor protein signaling pathway"/>
    <property type="evidence" value="ECO:0007669"/>
    <property type="project" value="TreeGrafter"/>
</dbReference>
<feature type="domain" description="SH3" evidence="5">
    <location>
        <begin position="279"/>
        <end position="341"/>
    </location>
</feature>
<evidence type="ECO:0000313" key="6">
    <source>
        <dbReference type="EMBL" id="OQR66962.1"/>
    </source>
</evidence>
<evidence type="ECO:0000256" key="3">
    <source>
        <dbReference type="PROSITE-ProRule" id="PRU00192"/>
    </source>
</evidence>
<dbReference type="CDD" id="cd00174">
    <property type="entry name" value="SH3"/>
    <property type="match status" value="1"/>
</dbReference>
<reference evidence="6 7" key="1">
    <citation type="journal article" date="2017" name="Gigascience">
        <title>Draft genome of the honey bee ectoparasitic mite, Tropilaelaps mercedesae, is shaped by the parasitic life history.</title>
        <authorList>
            <person name="Dong X."/>
            <person name="Armstrong S.D."/>
            <person name="Xia D."/>
            <person name="Makepeace B.L."/>
            <person name="Darby A.C."/>
            <person name="Kadowaki T."/>
        </authorList>
    </citation>
    <scope>NUCLEOTIDE SEQUENCE [LARGE SCALE GENOMIC DNA]</scope>
    <source>
        <strain evidence="6">Wuxi-XJTLU</strain>
    </source>
</reference>
<dbReference type="Proteomes" id="UP000192247">
    <property type="component" value="Unassembled WGS sequence"/>
</dbReference>
<evidence type="ECO:0000256" key="1">
    <source>
        <dbReference type="ARBA" id="ARBA00022443"/>
    </source>
</evidence>
<dbReference type="OrthoDB" id="26539at2759"/>
<feature type="domain" description="SH3" evidence="5">
    <location>
        <begin position="123"/>
        <end position="190"/>
    </location>
</feature>
<protein>
    <recommendedName>
        <fullName evidence="5">SH3 domain-containing protein</fullName>
    </recommendedName>
</protein>
<keyword evidence="2" id="KW-0727">SH2 domain</keyword>
<evidence type="ECO:0000313" key="7">
    <source>
        <dbReference type="Proteomes" id="UP000192247"/>
    </source>
</evidence>
<dbReference type="GO" id="GO:0005737">
    <property type="term" value="C:cytoplasm"/>
    <property type="evidence" value="ECO:0007669"/>
    <property type="project" value="TreeGrafter"/>
</dbReference>
<dbReference type="Pfam" id="PF00018">
    <property type="entry name" value="SH3_1"/>
    <property type="match status" value="1"/>
</dbReference>
<dbReference type="SMART" id="SM00326">
    <property type="entry name" value="SH3"/>
    <property type="match status" value="2"/>
</dbReference>
<dbReference type="PROSITE" id="PS50002">
    <property type="entry name" value="SH3"/>
    <property type="match status" value="2"/>
</dbReference>
<dbReference type="InterPro" id="IPR001452">
    <property type="entry name" value="SH3_domain"/>
</dbReference>
<dbReference type="InParanoid" id="A0A1V9X0V6"/>
<feature type="region of interest" description="Disordered" evidence="4">
    <location>
        <begin position="16"/>
        <end position="51"/>
    </location>
</feature>
<comment type="caution">
    <text evidence="6">The sequence shown here is derived from an EMBL/GenBank/DDBJ whole genome shotgun (WGS) entry which is preliminary data.</text>
</comment>
<gene>
    <name evidence="6" type="ORF">BIW11_13817</name>
</gene>
<dbReference type="STRING" id="418985.A0A1V9X0V6"/>
<dbReference type="Gene3D" id="2.30.30.40">
    <property type="entry name" value="SH3 Domains"/>
    <property type="match status" value="2"/>
</dbReference>
<dbReference type="GO" id="GO:0016477">
    <property type="term" value="P:cell migration"/>
    <property type="evidence" value="ECO:0007669"/>
    <property type="project" value="TreeGrafter"/>
</dbReference>
<dbReference type="PANTHER" id="PTHR19969">
    <property type="entry name" value="SH2-SH3 ADAPTOR PROTEIN-RELATED"/>
    <property type="match status" value="1"/>
</dbReference>
<evidence type="ECO:0000256" key="2">
    <source>
        <dbReference type="ARBA" id="ARBA00022999"/>
    </source>
</evidence>
<proteinExistence type="predicted"/>
<dbReference type="Pfam" id="PF14604">
    <property type="entry name" value="SH3_9"/>
    <property type="match status" value="1"/>
</dbReference>
<organism evidence="6 7">
    <name type="scientific">Tropilaelaps mercedesae</name>
    <dbReference type="NCBI Taxonomy" id="418985"/>
    <lineage>
        <taxon>Eukaryota</taxon>
        <taxon>Metazoa</taxon>
        <taxon>Ecdysozoa</taxon>
        <taxon>Arthropoda</taxon>
        <taxon>Chelicerata</taxon>
        <taxon>Arachnida</taxon>
        <taxon>Acari</taxon>
        <taxon>Parasitiformes</taxon>
        <taxon>Mesostigmata</taxon>
        <taxon>Gamasina</taxon>
        <taxon>Dermanyssoidea</taxon>
        <taxon>Laelapidae</taxon>
        <taxon>Tropilaelaps</taxon>
    </lineage>
</organism>
<dbReference type="PANTHER" id="PTHR19969:SF5">
    <property type="entry name" value="CRK-LIKE PROTEIN"/>
    <property type="match status" value="1"/>
</dbReference>
<accession>A0A1V9X0V6</accession>
<dbReference type="GO" id="GO:0035591">
    <property type="term" value="F:signaling adaptor activity"/>
    <property type="evidence" value="ECO:0007669"/>
    <property type="project" value="TreeGrafter"/>
</dbReference>
<dbReference type="SUPFAM" id="SSF50044">
    <property type="entry name" value="SH3-domain"/>
    <property type="match status" value="2"/>
</dbReference>
<keyword evidence="1 3" id="KW-0728">SH3 domain</keyword>
<feature type="region of interest" description="Disordered" evidence="4">
    <location>
        <begin position="70"/>
        <end position="102"/>
    </location>
</feature>
<keyword evidence="7" id="KW-1185">Reference proteome</keyword>
<evidence type="ECO:0000256" key="4">
    <source>
        <dbReference type="SAM" id="MobiDB-lite"/>
    </source>
</evidence>
<dbReference type="GO" id="GO:0030971">
    <property type="term" value="F:receptor tyrosine kinase binding"/>
    <property type="evidence" value="ECO:0007669"/>
    <property type="project" value="TreeGrafter"/>
</dbReference>